<name>A0A433TR28_ELYCH</name>
<protein>
    <submittedName>
        <fullName evidence="1">Uncharacterized protein</fullName>
    </submittedName>
</protein>
<comment type="caution">
    <text evidence="1">The sequence shown here is derived from an EMBL/GenBank/DDBJ whole genome shotgun (WGS) entry which is preliminary data.</text>
</comment>
<gene>
    <name evidence="1" type="ORF">EGW08_008236</name>
</gene>
<dbReference type="Proteomes" id="UP000271974">
    <property type="component" value="Unassembled WGS sequence"/>
</dbReference>
<evidence type="ECO:0000313" key="1">
    <source>
        <dbReference type="EMBL" id="RUS84014.1"/>
    </source>
</evidence>
<dbReference type="AlphaFoldDB" id="A0A433TR28"/>
<proteinExistence type="predicted"/>
<accession>A0A433TR28</accession>
<dbReference type="EMBL" id="RQTK01000221">
    <property type="protein sequence ID" value="RUS84014.1"/>
    <property type="molecule type" value="Genomic_DNA"/>
</dbReference>
<evidence type="ECO:0000313" key="2">
    <source>
        <dbReference type="Proteomes" id="UP000271974"/>
    </source>
</evidence>
<sequence length="243" mass="27372">MLETLAGMEMSCPSNIQFVRIVKDGVERRRKRRVMWFDKHKLGLSFDRSYKFYGCVVDPELCTPAVRFRVNMIRQEQKGDLFEVPLFVVKTRARKPWAPRRTHGTTKGHPSDRLKQQDGVTVQMNPGLSTTTVLLRPGREGQAQREPMAGRVVDGDRRQSLIRVSVNVTWIDADISFAICPSRGHNPSHTPARLPRELGAAREPGVWTSLPIFGGLHISSLGCPTRLDQGSIFCWPISGAVNR</sequence>
<keyword evidence="2" id="KW-1185">Reference proteome</keyword>
<reference evidence="1 2" key="1">
    <citation type="submission" date="2019-01" db="EMBL/GenBank/DDBJ databases">
        <title>A draft genome assembly of the solar-powered sea slug Elysia chlorotica.</title>
        <authorList>
            <person name="Cai H."/>
            <person name="Li Q."/>
            <person name="Fang X."/>
            <person name="Li J."/>
            <person name="Curtis N.E."/>
            <person name="Altenburger A."/>
            <person name="Shibata T."/>
            <person name="Feng M."/>
            <person name="Maeda T."/>
            <person name="Schwartz J.A."/>
            <person name="Shigenobu S."/>
            <person name="Lundholm N."/>
            <person name="Nishiyama T."/>
            <person name="Yang H."/>
            <person name="Hasebe M."/>
            <person name="Li S."/>
            <person name="Pierce S.K."/>
            <person name="Wang J."/>
        </authorList>
    </citation>
    <scope>NUCLEOTIDE SEQUENCE [LARGE SCALE GENOMIC DNA]</scope>
    <source>
        <strain evidence="1">EC2010</strain>
        <tissue evidence="1">Whole organism of an adult</tissue>
    </source>
</reference>
<organism evidence="1 2">
    <name type="scientific">Elysia chlorotica</name>
    <name type="common">Eastern emerald elysia</name>
    <name type="synonym">Sea slug</name>
    <dbReference type="NCBI Taxonomy" id="188477"/>
    <lineage>
        <taxon>Eukaryota</taxon>
        <taxon>Metazoa</taxon>
        <taxon>Spiralia</taxon>
        <taxon>Lophotrochozoa</taxon>
        <taxon>Mollusca</taxon>
        <taxon>Gastropoda</taxon>
        <taxon>Heterobranchia</taxon>
        <taxon>Euthyneura</taxon>
        <taxon>Panpulmonata</taxon>
        <taxon>Sacoglossa</taxon>
        <taxon>Placobranchoidea</taxon>
        <taxon>Plakobranchidae</taxon>
        <taxon>Elysia</taxon>
    </lineage>
</organism>